<dbReference type="PANTHER" id="PTHR39069">
    <property type="entry name" value="ECDYSONE-INDUCIBLE GENE E1, ISOFORM A"/>
    <property type="match status" value="1"/>
</dbReference>
<comment type="caution">
    <text evidence="6">The sequence shown here is derived from an EMBL/GenBank/DDBJ whole genome shotgun (WGS) entry which is preliminary data.</text>
</comment>
<keyword evidence="3" id="KW-0812">Transmembrane</keyword>
<dbReference type="PRINTS" id="PR00261">
    <property type="entry name" value="LDLRECEPTOR"/>
</dbReference>
<evidence type="ECO:0000256" key="4">
    <source>
        <dbReference type="SAM" id="SignalP"/>
    </source>
</evidence>
<evidence type="ECO:0000313" key="6">
    <source>
        <dbReference type="EMBL" id="KAK2148490.1"/>
    </source>
</evidence>
<feature type="domain" description="EGF-like" evidence="5">
    <location>
        <begin position="442"/>
        <end position="472"/>
    </location>
</feature>
<feature type="disulfide bond" evidence="2">
    <location>
        <begin position="79"/>
        <end position="97"/>
    </location>
</feature>
<dbReference type="PROSITE" id="PS50068">
    <property type="entry name" value="LDLRA_2"/>
    <property type="match status" value="2"/>
</dbReference>
<evidence type="ECO:0000256" key="2">
    <source>
        <dbReference type="PROSITE-ProRule" id="PRU00124"/>
    </source>
</evidence>
<dbReference type="PANTHER" id="PTHR39069:SF8">
    <property type="entry name" value="FI17111P1"/>
    <property type="match status" value="1"/>
</dbReference>
<protein>
    <recommendedName>
        <fullName evidence="5">EGF-like domain-containing protein</fullName>
    </recommendedName>
</protein>
<keyword evidence="3" id="KW-1133">Transmembrane helix</keyword>
<dbReference type="SUPFAM" id="SSF57184">
    <property type="entry name" value="Growth factor receptor domain"/>
    <property type="match status" value="1"/>
</dbReference>
<dbReference type="InterPro" id="IPR036055">
    <property type="entry name" value="LDL_receptor-like_sf"/>
</dbReference>
<dbReference type="SMART" id="SM00181">
    <property type="entry name" value="EGF"/>
    <property type="match status" value="11"/>
</dbReference>
<evidence type="ECO:0000259" key="5">
    <source>
        <dbReference type="SMART" id="SM00181"/>
    </source>
</evidence>
<feature type="domain" description="EGF-like" evidence="5">
    <location>
        <begin position="531"/>
        <end position="562"/>
    </location>
</feature>
<keyword evidence="4" id="KW-0732">Signal</keyword>
<dbReference type="InterPro" id="IPR002172">
    <property type="entry name" value="LDrepeatLR_classA_rpt"/>
</dbReference>
<feature type="domain" description="EGF-like" evidence="5">
    <location>
        <begin position="214"/>
        <end position="251"/>
    </location>
</feature>
<keyword evidence="1 2" id="KW-1015">Disulfide bond</keyword>
<dbReference type="Gene3D" id="4.10.400.10">
    <property type="entry name" value="Low-density Lipoprotein Receptor"/>
    <property type="match status" value="1"/>
</dbReference>
<comment type="caution">
    <text evidence="2">Lacks conserved residue(s) required for the propagation of feature annotation.</text>
</comment>
<organism evidence="6 7">
    <name type="scientific">Paralvinella palmiformis</name>
    <dbReference type="NCBI Taxonomy" id="53620"/>
    <lineage>
        <taxon>Eukaryota</taxon>
        <taxon>Metazoa</taxon>
        <taxon>Spiralia</taxon>
        <taxon>Lophotrochozoa</taxon>
        <taxon>Annelida</taxon>
        <taxon>Polychaeta</taxon>
        <taxon>Sedentaria</taxon>
        <taxon>Canalipalpata</taxon>
        <taxon>Terebellida</taxon>
        <taxon>Terebelliformia</taxon>
        <taxon>Alvinellidae</taxon>
        <taxon>Paralvinella</taxon>
    </lineage>
</organism>
<gene>
    <name evidence="6" type="ORF">LSH36_494g01044</name>
</gene>
<keyword evidence="3" id="KW-0472">Membrane</keyword>
<feature type="transmembrane region" description="Helical" evidence="3">
    <location>
        <begin position="796"/>
        <end position="818"/>
    </location>
</feature>
<dbReference type="SMART" id="SM00192">
    <property type="entry name" value="LDLa"/>
    <property type="match status" value="2"/>
</dbReference>
<proteinExistence type="predicted"/>
<dbReference type="EMBL" id="JAODUP010000494">
    <property type="protein sequence ID" value="KAK2148490.1"/>
    <property type="molecule type" value="Genomic_DNA"/>
</dbReference>
<name>A0AAD9JA45_9ANNE</name>
<evidence type="ECO:0000313" key="7">
    <source>
        <dbReference type="Proteomes" id="UP001208570"/>
    </source>
</evidence>
<evidence type="ECO:0000256" key="3">
    <source>
        <dbReference type="SAM" id="Phobius"/>
    </source>
</evidence>
<dbReference type="InterPro" id="IPR009030">
    <property type="entry name" value="Growth_fac_rcpt_cys_sf"/>
</dbReference>
<dbReference type="InterPro" id="IPR000742">
    <property type="entry name" value="EGF"/>
</dbReference>
<feature type="domain" description="EGF-like" evidence="5">
    <location>
        <begin position="115"/>
        <end position="162"/>
    </location>
</feature>
<accession>A0AAD9JA45</accession>
<feature type="domain" description="EGF-like" evidence="5">
    <location>
        <begin position="766"/>
        <end position="794"/>
    </location>
</feature>
<feature type="domain" description="EGF-like" evidence="5">
    <location>
        <begin position="310"/>
        <end position="341"/>
    </location>
</feature>
<dbReference type="Proteomes" id="UP001208570">
    <property type="component" value="Unassembled WGS sequence"/>
</dbReference>
<feature type="chain" id="PRO_5042016922" description="EGF-like domain-containing protein" evidence="4">
    <location>
        <begin position="22"/>
        <end position="882"/>
    </location>
</feature>
<feature type="domain" description="EGF-like" evidence="5">
    <location>
        <begin position="479"/>
        <end position="518"/>
    </location>
</feature>
<dbReference type="AlphaFoldDB" id="A0AAD9JA45"/>
<sequence>MKWIPLLVIFHVSCFAPYADAACDSNTQFTCCGGDIECVDISRQKDGRFDCTDGSDESPSIDESKTDRGCCDRPNAFHCLSGTCVPPTSILDGYNDCNNEGDSLADDEHKYVGSKCEMSLDTNLCCPCDIYIANSECVNKTGDYLCYCKSGYMSDDLGMTCTKRKFGDPCDVDPDCYDAVDNTVCPSDTKLCNCRNGWYVVNNEYCVRRIITDSCTKDLDCSPAVANSNCTNNVCLCNTGYIVSADKTSCNRRVIGDSCTVNTDCSDAMPNSLCDGGFCACDFKYTKMDDNTGCVSIKIADTCLSTPSDECSAQIENSECKEGQCHCSIGYRPSTDNTTCIRVLLGDHCISDDVCTILDSECSRALCQCSKGYKASSDYKTCYQIILGSESCSVDEDCDLYVGHSECVGNVCTCQIGYFRDLGNTRCTELELGKGICYRDSACATSIPNSVCADGQCTCKEGYFQFTAAQCNKRDIGSYCLADDVCVEGINNTFCNKDENQCQCSSGYSPDDYYMRCVETVVGEKCGADAACTIKVAHSECASGGCRCLPGYVVSTDRRTCTARRLGDRCNTDNDCSSVMSQTECIRGRCSCLDGYRPTSANTSCSKIPVGELPCSSNDDCTKIEAGSLCSENGVCTCDVPNGFYTTPDGLYCKLYKNGEARCVANTTCMEHDLQARCIDGICDCVLGFYPRKPEMVCSISKTRVIPCTSDVHCTSYMPGTECTSGLCRCACGHYETRNGYECTKISLGESCSVLPLVDNMTADCGCAIRNASCQNGDCTCLPGYVAGGNYICLPVAIAVIAAVAALGVIVGVGVYLYKKYQSSHTARTIGPRTAYGTNAVNVRPNTPGNKYPEEVLDGLVKKDSNIFYTPEPTPTPNVSTT</sequence>
<feature type="domain" description="EGF-like" evidence="5">
    <location>
        <begin position="662"/>
        <end position="699"/>
    </location>
</feature>
<evidence type="ECO:0000256" key="1">
    <source>
        <dbReference type="ARBA" id="ARBA00023157"/>
    </source>
</evidence>
<feature type="domain" description="EGF-like" evidence="5">
    <location>
        <begin position="391"/>
        <end position="428"/>
    </location>
</feature>
<feature type="signal peptide" evidence="4">
    <location>
        <begin position="1"/>
        <end position="21"/>
    </location>
</feature>
<keyword evidence="7" id="KW-1185">Reference proteome</keyword>
<reference evidence="6" key="1">
    <citation type="journal article" date="2023" name="Mol. Biol. Evol.">
        <title>Third-Generation Sequencing Reveals the Adaptive Role of the Epigenome in Three Deep-Sea Polychaetes.</title>
        <authorList>
            <person name="Perez M."/>
            <person name="Aroh O."/>
            <person name="Sun Y."/>
            <person name="Lan Y."/>
            <person name="Juniper S.K."/>
            <person name="Young C.R."/>
            <person name="Angers B."/>
            <person name="Qian P.Y."/>
        </authorList>
    </citation>
    <scope>NUCLEOTIDE SEQUENCE</scope>
    <source>
        <strain evidence="6">P08H-3</strain>
    </source>
</reference>
<feature type="domain" description="EGF-like" evidence="5">
    <location>
        <begin position="169"/>
        <end position="207"/>
    </location>
</feature>
<feature type="domain" description="EGF-like" evidence="5">
    <location>
        <begin position="569"/>
        <end position="606"/>
    </location>
</feature>